<gene>
    <name evidence="3" type="primary">WBGene00116930</name>
</gene>
<sequence>MFSCNTVMNDFFYMNHHNGQQLSIMPAPNQSVFALGPANAQPQMQFLQQLQPTQQQQQLRTVKVEEQKQSQRPKLQPPRHPALLRSKFYPSKNTLARMQQEEEERKKADEETAAIQERTVVNHDSSLSVIPEQFAFQQELQKSVKRKSEETINMDLMTLFSKADQENQDVELNPSPNKLPRMSEKVMEDIEEEASAKPIPVDLFVVDGEPIESTRSTDASMPADNESAAQPSNLSIEELHSEDATTPKKQKTSISRKIRSEKSSRSKKEKSGTDDTKAMTTRVDMRSVTPTVLKEIEAKANLVLTSEEERLPIPKLRIPMSLIRPNIVTLKTEETSTPIRKSRKSAPSKINVSKVKKVKTTKAVEESNVELPSIPKLRLSTASKSASSSPVAKADKPVEKSRSKRKSSTSVAKPDRILEKMRVKRMKMYKKTNQSVFNAFPQLDIDTTMMIADFAASQNKTMDEVIASNDALWNSIENIEKLLTSEELQYCKSEMADDDDSDLLNLLYVVAFLNRSRNDNDIDRFSRIYNKMEAKQDKMFNKTESSSEEAQSELLRFPDFYPLAFSCSSDRTQHYLFIDSRVIPVKGGLKEAILSVVAATSLCNLQFHPVVGDVVRFFYLAAGLKIVHAEKVPKSIEKALKVVQ</sequence>
<feature type="compositionally biased region" description="Basic and acidic residues" evidence="2">
    <location>
        <begin position="237"/>
        <end position="246"/>
    </location>
</feature>
<feature type="coiled-coil region" evidence="1">
    <location>
        <begin position="91"/>
        <end position="118"/>
    </location>
</feature>
<name>A0A2A6CRB4_PRIPA</name>
<feature type="region of interest" description="Disordered" evidence="2">
    <location>
        <begin position="380"/>
        <end position="416"/>
    </location>
</feature>
<reference evidence="3" key="2">
    <citation type="submission" date="2022-06" db="UniProtKB">
        <authorList>
            <consortium name="EnsemblMetazoa"/>
        </authorList>
    </citation>
    <scope>IDENTIFICATION</scope>
    <source>
        <strain evidence="3">PS312</strain>
    </source>
</reference>
<feature type="region of interest" description="Disordered" evidence="2">
    <location>
        <begin position="237"/>
        <end position="278"/>
    </location>
</feature>
<proteinExistence type="predicted"/>
<reference evidence="4" key="1">
    <citation type="journal article" date="2008" name="Nat. Genet.">
        <title>The Pristionchus pacificus genome provides a unique perspective on nematode lifestyle and parasitism.</title>
        <authorList>
            <person name="Dieterich C."/>
            <person name="Clifton S.W."/>
            <person name="Schuster L.N."/>
            <person name="Chinwalla A."/>
            <person name="Delehaunty K."/>
            <person name="Dinkelacker I."/>
            <person name="Fulton L."/>
            <person name="Fulton R."/>
            <person name="Godfrey J."/>
            <person name="Minx P."/>
            <person name="Mitreva M."/>
            <person name="Roeseler W."/>
            <person name="Tian H."/>
            <person name="Witte H."/>
            <person name="Yang S.P."/>
            <person name="Wilson R.K."/>
            <person name="Sommer R.J."/>
        </authorList>
    </citation>
    <scope>NUCLEOTIDE SEQUENCE [LARGE SCALE GENOMIC DNA]</scope>
    <source>
        <strain evidence="4">PS312</strain>
    </source>
</reference>
<accession>A0A2A6CRB4</accession>
<evidence type="ECO:0000256" key="2">
    <source>
        <dbReference type="SAM" id="MobiDB-lite"/>
    </source>
</evidence>
<dbReference type="EnsemblMetazoa" id="PPA27376.1">
    <property type="protein sequence ID" value="PPA27376.1"/>
    <property type="gene ID" value="WBGene00116930"/>
</dbReference>
<feature type="region of interest" description="Disordered" evidence="2">
    <location>
        <begin position="49"/>
        <end position="81"/>
    </location>
</feature>
<evidence type="ECO:0000313" key="3">
    <source>
        <dbReference type="EnsemblMetazoa" id="PPA27376.1"/>
    </source>
</evidence>
<feature type="compositionally biased region" description="Low complexity" evidence="2">
    <location>
        <begin position="49"/>
        <end position="59"/>
    </location>
</feature>
<dbReference type="AlphaFoldDB" id="A0A2A6CRB4"/>
<keyword evidence="4" id="KW-1185">Reference proteome</keyword>
<accession>A0A8R1YID7</accession>
<evidence type="ECO:0000313" key="4">
    <source>
        <dbReference type="Proteomes" id="UP000005239"/>
    </source>
</evidence>
<feature type="compositionally biased region" description="Basic residues" evidence="2">
    <location>
        <begin position="248"/>
        <end position="257"/>
    </location>
</feature>
<feature type="region of interest" description="Disordered" evidence="2">
    <location>
        <begin position="213"/>
        <end position="232"/>
    </location>
</feature>
<evidence type="ECO:0000256" key="1">
    <source>
        <dbReference type="SAM" id="Coils"/>
    </source>
</evidence>
<protein>
    <submittedName>
        <fullName evidence="3">Uncharacterized protein</fullName>
    </submittedName>
</protein>
<feature type="compositionally biased region" description="Low complexity" evidence="2">
    <location>
        <begin position="380"/>
        <end position="392"/>
    </location>
</feature>
<dbReference type="Proteomes" id="UP000005239">
    <property type="component" value="Unassembled WGS sequence"/>
</dbReference>
<keyword evidence="1" id="KW-0175">Coiled coil</keyword>
<feature type="region of interest" description="Disordered" evidence="2">
    <location>
        <begin position="334"/>
        <end position="353"/>
    </location>
</feature>
<feature type="compositionally biased region" description="Basic and acidic residues" evidence="2">
    <location>
        <begin position="258"/>
        <end position="277"/>
    </location>
</feature>
<organism evidence="3 4">
    <name type="scientific">Pristionchus pacificus</name>
    <name type="common">Parasitic nematode worm</name>
    <dbReference type="NCBI Taxonomy" id="54126"/>
    <lineage>
        <taxon>Eukaryota</taxon>
        <taxon>Metazoa</taxon>
        <taxon>Ecdysozoa</taxon>
        <taxon>Nematoda</taxon>
        <taxon>Chromadorea</taxon>
        <taxon>Rhabditida</taxon>
        <taxon>Rhabditina</taxon>
        <taxon>Diplogasteromorpha</taxon>
        <taxon>Diplogasteroidea</taxon>
        <taxon>Neodiplogasteridae</taxon>
        <taxon>Pristionchus</taxon>
    </lineage>
</organism>